<dbReference type="InterPro" id="IPR050622">
    <property type="entry name" value="CPA3_antiporter_subunitB"/>
</dbReference>
<evidence type="ECO:0000259" key="8">
    <source>
        <dbReference type="Pfam" id="PF04039"/>
    </source>
</evidence>
<comment type="caution">
    <text evidence="10">The sequence shown here is derived from an EMBL/GenBank/DDBJ whole genome shotgun (WGS) entry which is preliminary data.</text>
</comment>
<dbReference type="OrthoDB" id="1752329at2"/>
<dbReference type="PATRIC" id="fig|36849.3.peg.4321"/>
<feature type="transmembrane region" description="Helical" evidence="7">
    <location>
        <begin position="6"/>
        <end position="25"/>
    </location>
</feature>
<keyword evidence="11" id="KW-1185">Reference proteome</keyword>
<keyword evidence="5 7" id="KW-1133">Transmembrane helix</keyword>
<feature type="transmembrane region" description="Helical" evidence="7">
    <location>
        <begin position="107"/>
        <end position="128"/>
    </location>
</feature>
<feature type="transmembrane region" description="Helical" evidence="7">
    <location>
        <begin position="163"/>
        <end position="188"/>
    </location>
</feature>
<name>A0A0P8W4B3_9CLOT</name>
<dbReference type="STRING" id="36849.OXPF_40880"/>
<feature type="transmembrane region" description="Helical" evidence="7">
    <location>
        <begin position="134"/>
        <end position="151"/>
    </location>
</feature>
<evidence type="ECO:0000256" key="4">
    <source>
        <dbReference type="ARBA" id="ARBA00022692"/>
    </source>
</evidence>
<dbReference type="InterPro" id="IPR007182">
    <property type="entry name" value="MnhB"/>
</dbReference>
<proteinExistence type="inferred from homology"/>
<evidence type="ECO:0000256" key="6">
    <source>
        <dbReference type="ARBA" id="ARBA00023136"/>
    </source>
</evidence>
<evidence type="ECO:0000256" key="5">
    <source>
        <dbReference type="ARBA" id="ARBA00022989"/>
    </source>
</evidence>
<keyword evidence="4 7" id="KW-0812">Transmembrane</keyword>
<dbReference type="Pfam" id="PF04039">
    <property type="entry name" value="MnhB"/>
    <property type="match status" value="1"/>
</dbReference>
<dbReference type="InterPro" id="IPR046806">
    <property type="entry name" value="MrpA_C/MbhE"/>
</dbReference>
<evidence type="ECO:0000259" key="9">
    <source>
        <dbReference type="Pfam" id="PF20501"/>
    </source>
</evidence>
<accession>A0A0P8W4B3</accession>
<evidence type="ECO:0000256" key="2">
    <source>
        <dbReference type="ARBA" id="ARBA00009425"/>
    </source>
</evidence>
<evidence type="ECO:0000256" key="3">
    <source>
        <dbReference type="ARBA" id="ARBA00022475"/>
    </source>
</evidence>
<feature type="domain" description="MrpA C-terminal/MbhE" evidence="9">
    <location>
        <begin position="31"/>
        <end position="87"/>
    </location>
</feature>
<organism evidence="10 11">
    <name type="scientific">Oxobacter pfennigii</name>
    <dbReference type="NCBI Taxonomy" id="36849"/>
    <lineage>
        <taxon>Bacteria</taxon>
        <taxon>Bacillati</taxon>
        <taxon>Bacillota</taxon>
        <taxon>Clostridia</taxon>
        <taxon>Eubacteriales</taxon>
        <taxon>Clostridiaceae</taxon>
        <taxon>Oxobacter</taxon>
    </lineage>
</organism>
<dbReference type="PANTHER" id="PTHR33932:SF4">
    <property type="entry name" value="NA(+)_H(+) ANTIPORTER SUBUNIT B"/>
    <property type="match status" value="1"/>
</dbReference>
<dbReference type="EMBL" id="LKET01000068">
    <property type="protein sequence ID" value="KPU42303.1"/>
    <property type="molecule type" value="Genomic_DNA"/>
</dbReference>
<evidence type="ECO:0000256" key="1">
    <source>
        <dbReference type="ARBA" id="ARBA00004651"/>
    </source>
</evidence>
<evidence type="ECO:0000256" key="7">
    <source>
        <dbReference type="SAM" id="Phobius"/>
    </source>
</evidence>
<sequence>MKRIIAIITAFILICILLTGIYELPSFGNKDNPSNNETMKYYIENVVLDTGAINIVTGIILDYRAFDTFVEASVLFTSASIVIMLLKGGSKGYFKDAEFKGIILKEISAIVIPLIQIFGLYVIFFGHLGPGGGFSGGTILGASLILIQLAFKKDKINDKAYNVFLRLLSGAAILYGVMKGYSFIAGGSHLPWWKPSLGTPGDILSGGYILPLNIIVGIIVSITMYFFYMLFDRGDV</sequence>
<evidence type="ECO:0000313" key="11">
    <source>
        <dbReference type="Proteomes" id="UP000050326"/>
    </source>
</evidence>
<comment type="similarity">
    <text evidence="2">Belongs to the CPA3 antiporters (TC 2.A.63) subunit B family.</text>
</comment>
<dbReference type="AlphaFoldDB" id="A0A0P8W4B3"/>
<reference evidence="10 11" key="1">
    <citation type="submission" date="2015-09" db="EMBL/GenBank/DDBJ databases">
        <title>Genome sequence of Oxobacter pfennigii DSM 3222.</title>
        <authorList>
            <person name="Poehlein A."/>
            <person name="Bengelsdorf F.R."/>
            <person name="Schiel-Bengelsdorf B."/>
            <person name="Duerre P."/>
            <person name="Daniel R."/>
        </authorList>
    </citation>
    <scope>NUCLEOTIDE SEQUENCE [LARGE SCALE GENOMIC DNA]</scope>
    <source>
        <strain evidence="10 11">DSM 3222</strain>
    </source>
</reference>
<evidence type="ECO:0000313" key="10">
    <source>
        <dbReference type="EMBL" id="KPU42303.1"/>
    </source>
</evidence>
<dbReference type="RefSeq" id="WP_054877031.1">
    <property type="nucleotide sequence ID" value="NZ_LKET01000068.1"/>
</dbReference>
<feature type="domain" description="Na+/H+ antiporter MnhB subunit-related protein" evidence="8">
    <location>
        <begin position="103"/>
        <end position="224"/>
    </location>
</feature>
<comment type="subcellular location">
    <subcellularLocation>
        <location evidence="1">Cell membrane</location>
        <topology evidence="1">Multi-pass membrane protein</topology>
    </subcellularLocation>
</comment>
<gene>
    <name evidence="10" type="ORF">OXPF_40880</name>
</gene>
<keyword evidence="6 7" id="KW-0472">Membrane</keyword>
<protein>
    <submittedName>
        <fullName evidence="10">Putative monovalent cation/H+ antiporter subunit B</fullName>
    </submittedName>
</protein>
<feature type="transmembrane region" description="Helical" evidence="7">
    <location>
        <begin position="69"/>
        <end position="86"/>
    </location>
</feature>
<keyword evidence="3" id="KW-1003">Cell membrane</keyword>
<dbReference type="GO" id="GO:0005886">
    <property type="term" value="C:plasma membrane"/>
    <property type="evidence" value="ECO:0007669"/>
    <property type="project" value="UniProtKB-SubCell"/>
</dbReference>
<dbReference type="Proteomes" id="UP000050326">
    <property type="component" value="Unassembled WGS sequence"/>
</dbReference>
<dbReference type="Pfam" id="PF20501">
    <property type="entry name" value="MbhE"/>
    <property type="match status" value="1"/>
</dbReference>
<dbReference type="PANTHER" id="PTHR33932">
    <property type="entry name" value="NA(+)/H(+) ANTIPORTER SUBUNIT B"/>
    <property type="match status" value="1"/>
</dbReference>
<feature type="transmembrane region" description="Helical" evidence="7">
    <location>
        <begin position="208"/>
        <end position="231"/>
    </location>
</feature>